<evidence type="ECO:0000313" key="3">
    <source>
        <dbReference type="Proteomes" id="UP000712281"/>
    </source>
</evidence>
<feature type="compositionally biased region" description="Basic and acidic residues" evidence="1">
    <location>
        <begin position="54"/>
        <end position="65"/>
    </location>
</feature>
<evidence type="ECO:0000313" key="2">
    <source>
        <dbReference type="EMBL" id="KAF2539466.1"/>
    </source>
</evidence>
<feature type="region of interest" description="Disordered" evidence="1">
    <location>
        <begin position="54"/>
        <end position="74"/>
    </location>
</feature>
<name>A0A8S9G4N7_BRACR</name>
<reference evidence="2" key="1">
    <citation type="submission" date="2019-12" db="EMBL/GenBank/DDBJ databases">
        <title>Genome sequencing and annotation of Brassica cretica.</title>
        <authorList>
            <person name="Studholme D.J."/>
            <person name="Sarris P.F."/>
        </authorList>
    </citation>
    <scope>NUCLEOTIDE SEQUENCE</scope>
    <source>
        <strain evidence="2">PFS-001/15</strain>
        <tissue evidence="2">Leaf</tissue>
    </source>
</reference>
<gene>
    <name evidence="2" type="ORF">F2Q68_00021425</name>
</gene>
<protein>
    <submittedName>
        <fullName evidence="2">Uncharacterized protein</fullName>
    </submittedName>
</protein>
<accession>A0A8S9G4N7</accession>
<organism evidence="2 3">
    <name type="scientific">Brassica cretica</name>
    <name type="common">Mustard</name>
    <dbReference type="NCBI Taxonomy" id="69181"/>
    <lineage>
        <taxon>Eukaryota</taxon>
        <taxon>Viridiplantae</taxon>
        <taxon>Streptophyta</taxon>
        <taxon>Embryophyta</taxon>
        <taxon>Tracheophyta</taxon>
        <taxon>Spermatophyta</taxon>
        <taxon>Magnoliopsida</taxon>
        <taxon>eudicotyledons</taxon>
        <taxon>Gunneridae</taxon>
        <taxon>Pentapetalae</taxon>
        <taxon>rosids</taxon>
        <taxon>malvids</taxon>
        <taxon>Brassicales</taxon>
        <taxon>Brassicaceae</taxon>
        <taxon>Brassiceae</taxon>
        <taxon>Brassica</taxon>
    </lineage>
</organism>
<dbReference type="Proteomes" id="UP000712281">
    <property type="component" value="Unassembled WGS sequence"/>
</dbReference>
<evidence type="ECO:0000256" key="1">
    <source>
        <dbReference type="SAM" id="MobiDB-lite"/>
    </source>
</evidence>
<dbReference type="AlphaFoldDB" id="A0A8S9G4N7"/>
<dbReference type="EMBL" id="QGKW02002228">
    <property type="protein sequence ID" value="KAF2539466.1"/>
    <property type="molecule type" value="Genomic_DNA"/>
</dbReference>
<sequence>MRVTSHFPRIATTSGYVSSHPFGFPINQKGWGTNVGPNIGQLSNWARMAWPTQPREEPNFDEAGRRPIQGNGDRGMVASVTGAARYKKRSTHKGKGTLKTLERATPILRPYFRIYTVRFGEDHFRFHSYEDFETNCNLKGDLYDVVGHIKLVNGQILTEHLILDEVEIATTRRLLVHVQSHDEPVVKLYLWDQAGTEFCKKFKSYEKTPTVLLVTTANTKHLGGWALTQRLLSRLMQRWSLN</sequence>
<comment type="caution">
    <text evidence="2">The sequence shown here is derived from an EMBL/GenBank/DDBJ whole genome shotgun (WGS) entry which is preliminary data.</text>
</comment>
<proteinExistence type="predicted"/>